<feature type="non-terminal residue" evidence="1">
    <location>
        <position position="130"/>
    </location>
</feature>
<evidence type="ECO:0000313" key="1">
    <source>
        <dbReference type="EMBL" id="VAW64999.1"/>
    </source>
</evidence>
<protein>
    <submittedName>
        <fullName evidence="1">Uncharacterized protein</fullName>
    </submittedName>
</protein>
<dbReference type="AlphaFoldDB" id="A0A3B0XSZ2"/>
<name>A0A3B0XSZ2_9ZZZZ</name>
<sequence length="130" mass="14757">MNKCYPLKEKLSNHGFTSTVSYDHGVRCFLQSPSTQIRCLHVEGDSGRRRTAFAHALANVLQASQILYYEFGKDKPVAQIIRLQEGEEIPEEPPLDDFDRVLTEACAQSEALSTVLILDQLHKTRFLNHI</sequence>
<reference evidence="1" key="1">
    <citation type="submission" date="2018-06" db="EMBL/GenBank/DDBJ databases">
        <authorList>
            <person name="Zhirakovskaya E."/>
        </authorList>
    </citation>
    <scope>NUCLEOTIDE SEQUENCE</scope>
</reference>
<proteinExistence type="predicted"/>
<gene>
    <name evidence="1" type="ORF">MNBD_GAMMA10-427</name>
</gene>
<organism evidence="1">
    <name type="scientific">hydrothermal vent metagenome</name>
    <dbReference type="NCBI Taxonomy" id="652676"/>
    <lineage>
        <taxon>unclassified sequences</taxon>
        <taxon>metagenomes</taxon>
        <taxon>ecological metagenomes</taxon>
    </lineage>
</organism>
<accession>A0A3B0XSZ2</accession>
<dbReference type="EMBL" id="UOFJ01000161">
    <property type="protein sequence ID" value="VAW64999.1"/>
    <property type="molecule type" value="Genomic_DNA"/>
</dbReference>